<gene>
    <name evidence="1" type="ORF">BUTYVIB_00401</name>
</gene>
<dbReference type="Proteomes" id="UP000006238">
    <property type="component" value="Unassembled WGS sequence"/>
</dbReference>
<dbReference type="HOGENOM" id="CLU_3150540_0_0_9"/>
<evidence type="ECO:0000313" key="2">
    <source>
        <dbReference type="Proteomes" id="UP000006238"/>
    </source>
</evidence>
<evidence type="ECO:0000313" key="1">
    <source>
        <dbReference type="EMBL" id="EFF69490.1"/>
    </source>
</evidence>
<proteinExistence type="predicted"/>
<accession>D4RX50</accession>
<comment type="caution">
    <text evidence="1">The sequence shown here is derived from an EMBL/GenBank/DDBJ whole genome shotgun (WGS) entry which is preliminary data.</text>
</comment>
<dbReference type="EMBL" id="ABWN01000018">
    <property type="protein sequence ID" value="EFF69490.1"/>
    <property type="molecule type" value="Genomic_DNA"/>
</dbReference>
<reference evidence="1 2" key="1">
    <citation type="submission" date="2010-02" db="EMBL/GenBank/DDBJ databases">
        <authorList>
            <person name="Weinstock G."/>
            <person name="Sodergren E."/>
            <person name="Clifton S."/>
            <person name="Fulton L."/>
            <person name="Fulton B."/>
            <person name="Courtney L."/>
            <person name="Fronick C."/>
            <person name="Harrison M."/>
            <person name="Strong C."/>
            <person name="Farmer C."/>
            <person name="Delahaunty K."/>
            <person name="Markovic C."/>
            <person name="Hall O."/>
            <person name="Minx P."/>
            <person name="Tomlinson C."/>
            <person name="Mitreva M."/>
            <person name="Nelson J."/>
            <person name="Hou S."/>
            <person name="Wollam A."/>
            <person name="Pepin K.H."/>
            <person name="Johnson M."/>
            <person name="Bhonagiri V."/>
            <person name="Zhang X."/>
            <person name="Suruliraj S."/>
            <person name="Warren W."/>
            <person name="Chinwalla A."/>
            <person name="Mardis E.R."/>
            <person name="Wilson R.K."/>
        </authorList>
    </citation>
    <scope>NUCLEOTIDE SEQUENCE [LARGE SCALE GENOMIC DNA]</scope>
    <source>
        <strain evidence="1 2">DSM 2876</strain>
    </source>
</reference>
<protein>
    <submittedName>
        <fullName evidence="1">Uncharacterized protein</fullName>
    </submittedName>
</protein>
<organism evidence="1 2">
    <name type="scientific">Eshraghiella crossota DSM 2876</name>
    <dbReference type="NCBI Taxonomy" id="511680"/>
    <lineage>
        <taxon>Bacteria</taxon>
        <taxon>Bacillati</taxon>
        <taxon>Bacillota</taxon>
        <taxon>Clostridia</taxon>
        <taxon>Lachnospirales</taxon>
        <taxon>Lachnospiraceae</taxon>
        <taxon>Eshraghiella</taxon>
    </lineage>
</organism>
<dbReference type="AlphaFoldDB" id="D4RX50"/>
<keyword evidence="2" id="KW-1185">Reference proteome</keyword>
<name>D4RX50_9FIRM</name>
<sequence length="48" mass="5392">MLCEDYLGVAPILPGDSVIIIRDACVKANLGWNRDNYCPLHLARVFFV</sequence>